<accession>A0A847SCA0</accession>
<reference evidence="2 3" key="1">
    <citation type="submission" date="2020-04" db="EMBL/GenBank/DDBJ databases">
        <title>Draft genome of Leeia sp. IMCC25680.</title>
        <authorList>
            <person name="Song J."/>
            <person name="Cho J.-C."/>
        </authorList>
    </citation>
    <scope>NUCLEOTIDE SEQUENCE [LARGE SCALE GENOMIC DNA]</scope>
    <source>
        <strain evidence="2 3">IMCC25680</strain>
    </source>
</reference>
<dbReference type="EMBL" id="JABAIM010000001">
    <property type="protein sequence ID" value="NLR74969.1"/>
    <property type="molecule type" value="Genomic_DNA"/>
</dbReference>
<sequence length="66" mass="7424">MRVVVIVMLLAIVASMGSAVYYLLSRKSQSSERLVRALTFRIGLSVCLFLLLMAGLYFHILPNQHL</sequence>
<keyword evidence="1 2" id="KW-0812">Transmembrane</keyword>
<dbReference type="NCBIfam" id="NF033233">
    <property type="entry name" value="twin_helix"/>
    <property type="match status" value="1"/>
</dbReference>
<dbReference type="RefSeq" id="WP_168876540.1">
    <property type="nucleotide sequence ID" value="NZ_JABAIM010000001.1"/>
</dbReference>
<dbReference type="Pfam" id="PF11137">
    <property type="entry name" value="DUF2909"/>
    <property type="match status" value="1"/>
</dbReference>
<keyword evidence="1" id="KW-1133">Transmembrane helix</keyword>
<gene>
    <name evidence="2" type="ORF">HF682_07340</name>
</gene>
<dbReference type="Proteomes" id="UP000587991">
    <property type="component" value="Unassembled WGS sequence"/>
</dbReference>
<evidence type="ECO:0000313" key="3">
    <source>
        <dbReference type="Proteomes" id="UP000587991"/>
    </source>
</evidence>
<dbReference type="InterPro" id="IPR021313">
    <property type="entry name" value="DUF2909"/>
</dbReference>
<feature type="transmembrane region" description="Helical" evidence="1">
    <location>
        <begin position="6"/>
        <end position="25"/>
    </location>
</feature>
<name>A0A847SCA0_9NEIS</name>
<keyword evidence="3" id="KW-1185">Reference proteome</keyword>
<keyword evidence="1" id="KW-0472">Membrane</keyword>
<evidence type="ECO:0000256" key="1">
    <source>
        <dbReference type="SAM" id="Phobius"/>
    </source>
</evidence>
<proteinExistence type="predicted"/>
<feature type="transmembrane region" description="Helical" evidence="1">
    <location>
        <begin position="37"/>
        <end position="60"/>
    </location>
</feature>
<dbReference type="AlphaFoldDB" id="A0A847SCA0"/>
<evidence type="ECO:0000313" key="2">
    <source>
        <dbReference type="EMBL" id="NLR74969.1"/>
    </source>
</evidence>
<comment type="caution">
    <text evidence="2">The sequence shown here is derived from an EMBL/GenBank/DDBJ whole genome shotgun (WGS) entry which is preliminary data.</text>
</comment>
<protein>
    <submittedName>
        <fullName evidence="2">Twin transmembrane helix small protein</fullName>
    </submittedName>
</protein>
<organism evidence="2 3">
    <name type="scientific">Leeia aquatica</name>
    <dbReference type="NCBI Taxonomy" id="2725557"/>
    <lineage>
        <taxon>Bacteria</taxon>
        <taxon>Pseudomonadati</taxon>
        <taxon>Pseudomonadota</taxon>
        <taxon>Betaproteobacteria</taxon>
        <taxon>Neisseriales</taxon>
        <taxon>Leeiaceae</taxon>
        <taxon>Leeia</taxon>
    </lineage>
</organism>